<feature type="transmembrane region" description="Helical" evidence="1">
    <location>
        <begin position="985"/>
        <end position="1013"/>
    </location>
</feature>
<dbReference type="SUPFAM" id="SSF82866">
    <property type="entry name" value="Multidrug efflux transporter AcrB transmembrane domain"/>
    <property type="match status" value="2"/>
</dbReference>
<keyword evidence="1" id="KW-0812">Transmembrane</keyword>
<evidence type="ECO:0000313" key="3">
    <source>
        <dbReference type="Proteomes" id="UP000056905"/>
    </source>
</evidence>
<dbReference type="RefSeq" id="WP_062149091.1">
    <property type="nucleotide sequence ID" value="NZ_CP013002.1"/>
</dbReference>
<feature type="transmembrane region" description="Helical" evidence="1">
    <location>
        <begin position="859"/>
        <end position="879"/>
    </location>
</feature>
<dbReference type="OrthoDB" id="9806532at2"/>
<feature type="transmembrane region" description="Helical" evidence="1">
    <location>
        <begin position="958"/>
        <end position="979"/>
    </location>
</feature>
<feature type="transmembrane region" description="Helical" evidence="1">
    <location>
        <begin position="914"/>
        <end position="937"/>
    </location>
</feature>
<feature type="transmembrane region" description="Helical" evidence="1">
    <location>
        <begin position="461"/>
        <end position="484"/>
    </location>
</feature>
<accession>A0A0P0P244</accession>
<name>A0A0P0P244_9CAUL</name>
<feature type="transmembrane region" description="Helical" evidence="1">
    <location>
        <begin position="385"/>
        <end position="408"/>
    </location>
</feature>
<keyword evidence="1" id="KW-1133">Transmembrane helix</keyword>
<dbReference type="Gene3D" id="1.20.1640.10">
    <property type="entry name" value="Multidrug efflux transporter AcrB transmembrane domain"/>
    <property type="match status" value="2"/>
</dbReference>
<dbReference type="Gene3D" id="3.30.70.1430">
    <property type="entry name" value="Multidrug efflux transporter AcrB pore domain"/>
    <property type="match status" value="2"/>
</dbReference>
<dbReference type="InterPro" id="IPR027463">
    <property type="entry name" value="AcrB_DN_DC_subdom"/>
</dbReference>
<keyword evidence="3" id="KW-1185">Reference proteome</keyword>
<feature type="transmembrane region" description="Helical" evidence="1">
    <location>
        <begin position="886"/>
        <end position="908"/>
    </location>
</feature>
<dbReference type="Gene3D" id="3.30.70.1440">
    <property type="entry name" value="Multidrug efflux transporter AcrB pore domain"/>
    <property type="match status" value="1"/>
</dbReference>
<gene>
    <name evidence="2" type="ORF">AQ619_14440</name>
</gene>
<dbReference type="EMBL" id="CP013002">
    <property type="protein sequence ID" value="ALL14447.1"/>
    <property type="molecule type" value="Genomic_DNA"/>
</dbReference>
<dbReference type="STRING" id="69395.AQ619_14440"/>
<dbReference type="SUPFAM" id="SSF82714">
    <property type="entry name" value="Multidrug efflux transporter AcrB TolC docking domain, DN and DC subdomains"/>
    <property type="match status" value="2"/>
</dbReference>
<dbReference type="InterPro" id="IPR001036">
    <property type="entry name" value="Acrflvin-R"/>
</dbReference>
<evidence type="ECO:0000256" key="1">
    <source>
        <dbReference type="SAM" id="Phobius"/>
    </source>
</evidence>
<feature type="transmembrane region" description="Helical" evidence="1">
    <location>
        <begin position="429"/>
        <end position="449"/>
    </location>
</feature>
<organism evidence="2 3">
    <name type="scientific">Caulobacter henricii</name>
    <dbReference type="NCBI Taxonomy" id="69395"/>
    <lineage>
        <taxon>Bacteria</taxon>
        <taxon>Pseudomonadati</taxon>
        <taxon>Pseudomonadota</taxon>
        <taxon>Alphaproteobacteria</taxon>
        <taxon>Caulobacterales</taxon>
        <taxon>Caulobacteraceae</taxon>
        <taxon>Caulobacter</taxon>
    </lineage>
</organism>
<feature type="transmembrane region" description="Helical" evidence="1">
    <location>
        <begin position="333"/>
        <end position="352"/>
    </location>
</feature>
<dbReference type="eggNOG" id="COG0841">
    <property type="taxonomic scope" value="Bacteria"/>
</dbReference>
<dbReference type="SUPFAM" id="SSF82693">
    <property type="entry name" value="Multidrug efflux transporter AcrB pore domain, PN1, PN2, PC1 and PC2 subdomains"/>
    <property type="match status" value="3"/>
</dbReference>
<dbReference type="Gene3D" id="3.30.2090.10">
    <property type="entry name" value="Multidrug efflux transporter AcrB TolC docking domain, DN and DC subdomains"/>
    <property type="match status" value="2"/>
</dbReference>
<reference evidence="2 3" key="1">
    <citation type="submission" date="2015-10" db="EMBL/GenBank/DDBJ databases">
        <title>Conservation of the essential genome among Caulobacter and Brevundimonas species.</title>
        <authorList>
            <person name="Scott D."/>
            <person name="Ely B."/>
        </authorList>
    </citation>
    <scope>NUCLEOTIDE SEQUENCE [LARGE SCALE GENOMIC DNA]</scope>
    <source>
        <strain evidence="2 3">CB4</strain>
    </source>
</reference>
<dbReference type="Proteomes" id="UP000056905">
    <property type="component" value="Chromosome"/>
</dbReference>
<dbReference type="GO" id="GO:0005886">
    <property type="term" value="C:plasma membrane"/>
    <property type="evidence" value="ECO:0007669"/>
    <property type="project" value="TreeGrafter"/>
</dbReference>
<dbReference type="PANTHER" id="PTHR32063:SF0">
    <property type="entry name" value="SWARMING MOTILITY PROTEIN SWRC"/>
    <property type="match status" value="1"/>
</dbReference>
<dbReference type="PANTHER" id="PTHR32063">
    <property type="match status" value="1"/>
</dbReference>
<dbReference type="AlphaFoldDB" id="A0A0P0P244"/>
<protein>
    <submittedName>
        <fullName evidence="2">Multidrug transporter AcrB</fullName>
    </submittedName>
</protein>
<evidence type="ECO:0000313" key="2">
    <source>
        <dbReference type="EMBL" id="ALL14447.1"/>
    </source>
</evidence>
<sequence length="1021" mass="109548">MKFDLAGVAVHRWQFTLVAFGLLTMLGFNALTSIPRSEDPHFPIPIVIVRAVLPGAEPSEMEQLVVDPIEDAVDGLDNIEKVESTSADGAAAVRVHFTWDVDPERKYDQVVREVNAIRGALPPGLARLDIQRARTTEVSIVQVALTSDVLPMRRLEKTADRLRERLDRVPGVREARYWGAPASEVQVTLDLARLAALKLPATAVADALKSAGAEAPIGAVQAGERRFNVKSGGAFRSLEAVGDTPVRAIGGQVTRVRDVAKVAWAQAEPTHLARFNGQRAVFLTVTQKDGQDVTKITRSVEQVLDEYEKILPAGVKLERGFVQADNVKHRLKALFRDFGIALVLVLITLLPLGPRAGLVVMVSIPLSLLIGLSMLQAFGFTLNQLSIAGFVLSLGLLVDDSIVITENIARRIREGESRTEAAVNGTRQIGLAVIGCTATLMLAFLPLMALPAGSGAYIKSLPVTVLCTIAASLLVSMTIIPFLASRILDKHSDPEGNAILQAVNGGIHRFYRPVLHWSLARPWAALAIMLTLCLSTFPMLKLIGSSLFPPAETPQFLVRIETPDGTSLARTDRALKYVEQRLKATPEVTWSAANLGRGNPQIFYNQQQRESATTYAELFVSLKAWEPGKSEKVLDSLRRDFADVPGARISVVTFENGPPIDAPIAIRLTGQNLDALKALAARAEAILKATPGTRDVTNPIRLDRTDLDLGVDEAKAAALGVPAGAARRAARLALSGEETARFRDPDGDDYAVKVRLPMDQADGAARNALSALKAVYVPTADGLAARLDAMATPTLKSSPARIDRFDRERTVTVTSYVATGFLAAKVTEDVVARMEKDLPMPPGYRLGLGGQAEAQSESFAGLGAAVLIAVFGILAVLVLEFQKFKTALVVAGIIPFGIFGAVAALAITGNSLSFTATIGLIALIGIEIKNSILLVDFTEQLRREGMDLHDAIEKAGEVRFLPVLLTSVTAIGGLLPLALERSGLYSPLAIAIIGGLITSTVLSRVATPVMYWLTARGDQRA</sequence>
<dbReference type="Pfam" id="PF00873">
    <property type="entry name" value="ACR_tran"/>
    <property type="match status" value="1"/>
</dbReference>
<dbReference type="GO" id="GO:0042910">
    <property type="term" value="F:xenobiotic transmembrane transporter activity"/>
    <property type="evidence" value="ECO:0007669"/>
    <property type="project" value="TreeGrafter"/>
</dbReference>
<proteinExistence type="predicted"/>
<keyword evidence="1" id="KW-0472">Membrane</keyword>
<feature type="transmembrane region" description="Helical" evidence="1">
    <location>
        <begin position="519"/>
        <end position="540"/>
    </location>
</feature>
<dbReference type="Gene3D" id="3.30.70.1320">
    <property type="entry name" value="Multidrug efflux transporter AcrB pore domain like"/>
    <property type="match status" value="1"/>
</dbReference>
<dbReference type="PRINTS" id="PR00702">
    <property type="entry name" value="ACRIFLAVINRP"/>
</dbReference>
<dbReference type="KEGG" id="chq:AQ619_14440"/>